<dbReference type="RefSeq" id="WP_406633619.1">
    <property type="nucleotide sequence ID" value="NZ_CP148033.1"/>
</dbReference>
<feature type="domain" description="DUF2357" evidence="2">
    <location>
        <begin position="84"/>
        <end position="331"/>
    </location>
</feature>
<evidence type="ECO:0000256" key="1">
    <source>
        <dbReference type="SAM" id="MobiDB-lite"/>
    </source>
</evidence>
<evidence type="ECO:0000313" key="3">
    <source>
        <dbReference type="EMBL" id="WXK92147.1"/>
    </source>
</evidence>
<evidence type="ECO:0000313" key="4">
    <source>
        <dbReference type="Proteomes" id="UP001623384"/>
    </source>
</evidence>
<feature type="region of interest" description="Disordered" evidence="1">
    <location>
        <begin position="178"/>
        <end position="200"/>
    </location>
</feature>
<dbReference type="Proteomes" id="UP001623384">
    <property type="component" value="Chromosome"/>
</dbReference>
<dbReference type="Pfam" id="PF09823">
    <property type="entry name" value="DUF2357"/>
    <property type="match status" value="1"/>
</dbReference>
<keyword evidence="4" id="KW-1185">Reference proteome</keyword>
<sequence length="569" mass="63685">MKWELSLREAKSYGANVLLAVSTSQEYVHPEPGTLAENSTYWWLLKGDFASPFTVQLNVNGVQLSRDIASPTEIWFRWDIGFQAGFADIELKGVDTRIWTSRVEVDPVVSKLVRQDFRLMLRDIIADTRSLASTSGLRVPVSKGKHELPIATLEFILETLPRLQKLIAELNSASRGRLRRSQRSVPLRDARRLTSQQLNSSRRSATVVDRELIQRLPPALRDLVSQNGGILPHRVPQTRSEVTSSRREHSEILGLLTSLKGQLSRALRALAAADPEQGNSGLQDRCLRGRRQIDVLQSFGVFSGLTPALGQWNHSHLYQRVEPYRSLYRIYRDVQSGVSGVDGDFASVPLQETYRLYETWVALRLARAAGTLDSGLDASSMFIDDPSKGKLTLSLNSTAVEFKGHTLRFKPVFEEVWRTQDGIGSYSRRMIPDVVLEFPGPKGLKNFLILDAKYRVEAQLNEAIVSLHMYKDALIQENRSSPTIGERDRALVVSGYVIVPAAPSGMNGDTNWRTEKMPTVLFRQGYRDRFNLGAMLLRPGMNLSEVGSALAGMAAYSIQTNQLSHNQVP</sequence>
<evidence type="ECO:0000259" key="2">
    <source>
        <dbReference type="Pfam" id="PF09823"/>
    </source>
</evidence>
<dbReference type="Pfam" id="PF04411">
    <property type="entry name" value="PDDEXK_7"/>
    <property type="match status" value="1"/>
</dbReference>
<dbReference type="InterPro" id="IPR018633">
    <property type="entry name" value="DUF2357"/>
</dbReference>
<dbReference type="InterPro" id="IPR007505">
    <property type="entry name" value="PDDEXK_7"/>
</dbReference>
<protein>
    <submittedName>
        <fullName evidence="3">DUF2357 domain-containing protein</fullName>
    </submittedName>
</protein>
<name>A0ABZ2R487_9MICC</name>
<gene>
    <name evidence="3" type="ORF">WHH00_13790</name>
</gene>
<dbReference type="EMBL" id="CP148033">
    <property type="protein sequence ID" value="WXK92147.1"/>
    <property type="molecule type" value="Genomic_DNA"/>
</dbReference>
<organism evidence="3 4">
    <name type="scientific">Pseudarthrobacter quantipunctorum</name>
    <dbReference type="NCBI Taxonomy" id="3128980"/>
    <lineage>
        <taxon>Bacteria</taxon>
        <taxon>Bacillati</taxon>
        <taxon>Actinomycetota</taxon>
        <taxon>Actinomycetes</taxon>
        <taxon>Micrococcales</taxon>
        <taxon>Micrococcaceae</taxon>
        <taxon>Pseudarthrobacter</taxon>
    </lineage>
</organism>
<accession>A0ABZ2R487</accession>
<proteinExistence type="predicted"/>
<reference evidence="3 4" key="1">
    <citation type="submission" date="2024-03" db="EMBL/GenBank/DDBJ databases">
        <title>Rhodococcus navarretei sp. nov. and Pseudarthrobacter quantumdoti sp. nov., two new species with the ability to biosynthesize Quantum Dots isolated from soil samples at Union Glacier, Antarctica.</title>
        <authorList>
            <person name="Vargas M."/>
        </authorList>
    </citation>
    <scope>NUCLEOTIDE SEQUENCE [LARGE SCALE GENOMIC DNA]</scope>
    <source>
        <strain evidence="3 4">RC-2-3</strain>
    </source>
</reference>